<dbReference type="RefSeq" id="WP_307634665.1">
    <property type="nucleotide sequence ID" value="NZ_JAUSQL010000001.1"/>
</dbReference>
<gene>
    <name evidence="9" type="ORF">J2S45_000899</name>
</gene>
<evidence type="ECO:0000256" key="4">
    <source>
        <dbReference type="ARBA" id="ARBA00022692"/>
    </source>
</evidence>
<comment type="similarity">
    <text evidence="2">Belongs to the DedA family.</text>
</comment>
<feature type="transmembrane region" description="Helical" evidence="7">
    <location>
        <begin position="92"/>
        <end position="111"/>
    </location>
</feature>
<dbReference type="PANTHER" id="PTHR42709">
    <property type="entry name" value="ALKALINE PHOSPHATASE LIKE PROTEIN"/>
    <property type="match status" value="1"/>
</dbReference>
<keyword evidence="10" id="KW-1185">Reference proteome</keyword>
<protein>
    <submittedName>
        <fullName evidence="9">Membrane protein DedA with SNARE-associated domain</fullName>
    </submittedName>
</protein>
<feature type="domain" description="VTT" evidence="8">
    <location>
        <begin position="11"/>
        <end position="137"/>
    </location>
</feature>
<dbReference type="InterPro" id="IPR032816">
    <property type="entry name" value="VTT_dom"/>
</dbReference>
<evidence type="ECO:0000256" key="1">
    <source>
        <dbReference type="ARBA" id="ARBA00004651"/>
    </source>
</evidence>
<dbReference type="Proteomes" id="UP001230145">
    <property type="component" value="Unassembled WGS sequence"/>
</dbReference>
<evidence type="ECO:0000256" key="3">
    <source>
        <dbReference type="ARBA" id="ARBA00022475"/>
    </source>
</evidence>
<feature type="transmembrane region" description="Helical" evidence="7">
    <location>
        <begin position="117"/>
        <end position="140"/>
    </location>
</feature>
<accession>A0ABT9PJS8</accession>
<feature type="transmembrane region" description="Helical" evidence="7">
    <location>
        <begin position="152"/>
        <end position="168"/>
    </location>
</feature>
<evidence type="ECO:0000259" key="8">
    <source>
        <dbReference type="Pfam" id="PF09335"/>
    </source>
</evidence>
<dbReference type="EMBL" id="JAUSQL010000001">
    <property type="protein sequence ID" value="MDP9832220.1"/>
    <property type="molecule type" value="Genomic_DNA"/>
</dbReference>
<keyword evidence="4 7" id="KW-0812">Transmembrane</keyword>
<reference evidence="9 10" key="1">
    <citation type="submission" date="2023-07" db="EMBL/GenBank/DDBJ databases">
        <title>Sequencing the genomes of 1000 actinobacteria strains.</title>
        <authorList>
            <person name="Klenk H.-P."/>
        </authorList>
    </citation>
    <scope>NUCLEOTIDE SEQUENCE [LARGE SCALE GENOMIC DNA]</scope>
    <source>
        <strain evidence="9 10">DSM 19515</strain>
    </source>
</reference>
<evidence type="ECO:0000256" key="6">
    <source>
        <dbReference type="ARBA" id="ARBA00023136"/>
    </source>
</evidence>
<evidence type="ECO:0000256" key="2">
    <source>
        <dbReference type="ARBA" id="ARBA00010792"/>
    </source>
</evidence>
<name>A0ABT9PJS8_9ACTO</name>
<organism evidence="9 10">
    <name type="scientific">Trueperella abortisuis</name>
    <dbReference type="NCBI Taxonomy" id="445930"/>
    <lineage>
        <taxon>Bacteria</taxon>
        <taxon>Bacillati</taxon>
        <taxon>Actinomycetota</taxon>
        <taxon>Actinomycetes</taxon>
        <taxon>Actinomycetales</taxon>
        <taxon>Actinomycetaceae</taxon>
        <taxon>Trueperella</taxon>
    </lineage>
</organism>
<keyword evidence="6 7" id="KW-0472">Membrane</keyword>
<feature type="transmembrane region" description="Helical" evidence="7">
    <location>
        <begin position="24"/>
        <end position="45"/>
    </location>
</feature>
<keyword evidence="3" id="KW-1003">Cell membrane</keyword>
<evidence type="ECO:0000256" key="7">
    <source>
        <dbReference type="SAM" id="Phobius"/>
    </source>
</evidence>
<dbReference type="InterPro" id="IPR051311">
    <property type="entry name" value="DedA_domain"/>
</dbReference>
<keyword evidence="5 7" id="KW-1133">Transmembrane helix</keyword>
<dbReference type="Pfam" id="PF09335">
    <property type="entry name" value="VTT_dom"/>
    <property type="match status" value="1"/>
</dbReference>
<comment type="caution">
    <text evidence="9">The sequence shown here is derived from an EMBL/GenBank/DDBJ whole genome shotgun (WGS) entry which is preliminary data.</text>
</comment>
<evidence type="ECO:0000256" key="5">
    <source>
        <dbReference type="ARBA" id="ARBA00022989"/>
    </source>
</evidence>
<comment type="subcellular location">
    <subcellularLocation>
        <location evidence="1">Cell membrane</location>
        <topology evidence="1">Multi-pass membrane protein</topology>
    </subcellularLocation>
</comment>
<sequence>MSRKVDLVQIFDAIAGFVQSGPVAFVYLFFLFGAFSRSQAIYWIGRYMGSFIMTRGRPDAGWRLRVYDKIHADSTQRTIAVLRRRGWPMIPLSFLTVGLQTLIQLSAGVIAMPWLRYFVASIPGALAWALIYTTIGWAVWAATFRAATGSPWALLALLVLVVGIVLWRRTHNEPAAHATID</sequence>
<evidence type="ECO:0000313" key="9">
    <source>
        <dbReference type="EMBL" id="MDP9832220.1"/>
    </source>
</evidence>
<dbReference type="PANTHER" id="PTHR42709:SF6">
    <property type="entry name" value="UNDECAPRENYL PHOSPHATE TRANSPORTER A"/>
    <property type="match status" value="1"/>
</dbReference>
<evidence type="ECO:0000313" key="10">
    <source>
        <dbReference type="Proteomes" id="UP001230145"/>
    </source>
</evidence>
<proteinExistence type="inferred from homology"/>